<evidence type="ECO:0000256" key="2">
    <source>
        <dbReference type="PROSITE-ProRule" id="PRU00169"/>
    </source>
</evidence>
<dbReference type="GO" id="GO:0000160">
    <property type="term" value="P:phosphorelay signal transduction system"/>
    <property type="evidence" value="ECO:0007669"/>
    <property type="project" value="InterPro"/>
</dbReference>
<dbReference type="EMBL" id="GL883077">
    <property type="protein sequence ID" value="EGF92468.1"/>
    <property type="molecule type" value="Genomic_DNA"/>
</dbReference>
<feature type="domain" description="Response regulatory" evidence="3">
    <location>
        <begin position="15"/>
        <end position="133"/>
    </location>
</feature>
<protein>
    <submittedName>
        <fullName evidence="4">Alkaline phosphatase synthesis transcriptional regulatory protein phoP</fullName>
    </submittedName>
</protein>
<sequence length="152" mass="17383">MHKNLVDEADIRSRRILVIDDEQANILLLQSLLQREGYNDLHTVTEPTKALQAYVTLAPDLVLLDLMMPEVDGFQLLEAFRRHDRPDEYRPVLVLTADTTLQARRKALALGAKDFVGKPFDIIEVALRISNLLETRILYERLRGNPLDGKSH</sequence>
<dbReference type="PROSITE" id="PS50110">
    <property type="entry name" value="RESPONSE_REGULATORY"/>
    <property type="match status" value="1"/>
</dbReference>
<dbReference type="STRING" id="715226.ABI_09050"/>
<organism evidence="4 5">
    <name type="scientific">Asticcacaulis biprosthecium C19</name>
    <dbReference type="NCBI Taxonomy" id="715226"/>
    <lineage>
        <taxon>Bacteria</taxon>
        <taxon>Pseudomonadati</taxon>
        <taxon>Pseudomonadota</taxon>
        <taxon>Alphaproteobacteria</taxon>
        <taxon>Caulobacterales</taxon>
        <taxon>Caulobacteraceae</taxon>
        <taxon>Asticcacaulis</taxon>
    </lineage>
</organism>
<dbReference type="Gene3D" id="3.40.50.2300">
    <property type="match status" value="1"/>
</dbReference>
<evidence type="ECO:0000313" key="4">
    <source>
        <dbReference type="EMBL" id="EGF92468.1"/>
    </source>
</evidence>
<dbReference type="PANTHER" id="PTHR44591">
    <property type="entry name" value="STRESS RESPONSE REGULATOR PROTEIN 1"/>
    <property type="match status" value="1"/>
</dbReference>
<dbReference type="InterPro" id="IPR001789">
    <property type="entry name" value="Sig_transdc_resp-reg_receiver"/>
</dbReference>
<proteinExistence type="predicted"/>
<gene>
    <name evidence="4" type="ORF">ABI_09050</name>
</gene>
<dbReference type="AlphaFoldDB" id="F4QGE0"/>
<keyword evidence="5" id="KW-1185">Reference proteome</keyword>
<evidence type="ECO:0000259" key="3">
    <source>
        <dbReference type="PROSITE" id="PS50110"/>
    </source>
</evidence>
<dbReference type="InterPro" id="IPR050595">
    <property type="entry name" value="Bact_response_regulator"/>
</dbReference>
<dbReference type="Proteomes" id="UP000006512">
    <property type="component" value="Unassembled WGS sequence"/>
</dbReference>
<dbReference type="SUPFAM" id="SSF52172">
    <property type="entry name" value="CheY-like"/>
    <property type="match status" value="1"/>
</dbReference>
<evidence type="ECO:0000256" key="1">
    <source>
        <dbReference type="ARBA" id="ARBA00022553"/>
    </source>
</evidence>
<dbReference type="SMART" id="SM00448">
    <property type="entry name" value="REC"/>
    <property type="match status" value="1"/>
</dbReference>
<dbReference type="eggNOG" id="COG3706">
    <property type="taxonomic scope" value="Bacteria"/>
</dbReference>
<name>F4QGE0_9CAUL</name>
<dbReference type="PANTHER" id="PTHR44591:SF3">
    <property type="entry name" value="RESPONSE REGULATORY DOMAIN-CONTAINING PROTEIN"/>
    <property type="match status" value="1"/>
</dbReference>
<dbReference type="OrthoDB" id="9800897at2"/>
<accession>F4QGE0</accession>
<dbReference type="Pfam" id="PF00072">
    <property type="entry name" value="Response_reg"/>
    <property type="match status" value="1"/>
</dbReference>
<dbReference type="InterPro" id="IPR011006">
    <property type="entry name" value="CheY-like_superfamily"/>
</dbReference>
<keyword evidence="1 2" id="KW-0597">Phosphoprotein</keyword>
<dbReference type="HOGENOM" id="CLU_000445_69_17_5"/>
<reference evidence="5" key="1">
    <citation type="submission" date="2011-03" db="EMBL/GenBank/DDBJ databases">
        <title>Draft genome sequence of Brevundimonas diminuta.</title>
        <authorList>
            <person name="Brown P.J.B."/>
            <person name="Buechlein A."/>
            <person name="Hemmerich C."/>
            <person name="Brun Y.V."/>
        </authorList>
    </citation>
    <scope>NUCLEOTIDE SEQUENCE [LARGE SCALE GENOMIC DNA]</scope>
    <source>
        <strain evidence="5">C19</strain>
    </source>
</reference>
<dbReference type="RefSeq" id="WP_006271643.1">
    <property type="nucleotide sequence ID" value="NZ_GL883077.1"/>
</dbReference>
<feature type="modified residue" description="4-aspartylphosphate" evidence="2">
    <location>
        <position position="65"/>
    </location>
</feature>
<evidence type="ECO:0000313" key="5">
    <source>
        <dbReference type="Proteomes" id="UP000006512"/>
    </source>
</evidence>